<evidence type="ECO:0000313" key="4">
    <source>
        <dbReference type="EMBL" id="RID82261.1"/>
    </source>
</evidence>
<evidence type="ECO:0008006" key="6">
    <source>
        <dbReference type="Google" id="ProtNLM"/>
    </source>
</evidence>
<evidence type="ECO:0000256" key="1">
    <source>
        <dbReference type="ARBA" id="ARBA00004141"/>
    </source>
</evidence>
<dbReference type="Proteomes" id="UP000265816">
    <property type="component" value="Unassembled WGS sequence"/>
</dbReference>
<evidence type="ECO:0000256" key="3">
    <source>
        <dbReference type="ARBA" id="ARBA00023136"/>
    </source>
</evidence>
<comment type="similarity">
    <text evidence="2">Belongs to the GerABKA family.</text>
</comment>
<gene>
    <name evidence="4" type="ORF">D1970_19720</name>
</gene>
<dbReference type="AlphaFoldDB" id="A0A398AXG9"/>
<evidence type="ECO:0000256" key="2">
    <source>
        <dbReference type="ARBA" id="ARBA00005278"/>
    </source>
</evidence>
<dbReference type="GO" id="GO:0016020">
    <property type="term" value="C:membrane"/>
    <property type="evidence" value="ECO:0007669"/>
    <property type="project" value="UniProtKB-SubCell"/>
</dbReference>
<dbReference type="EMBL" id="QWVT01000040">
    <property type="protein sequence ID" value="RID82261.1"/>
    <property type="molecule type" value="Genomic_DNA"/>
</dbReference>
<dbReference type="OrthoDB" id="1726708at2"/>
<comment type="caution">
    <text evidence="4">The sequence shown here is derived from an EMBL/GenBank/DDBJ whole genome shotgun (WGS) entry which is preliminary data.</text>
</comment>
<sequence length="220" mass="25028">MKPFFELESQNHFAAYLDFVPFRQEIKAKEELLHELTKGSVVISSKSGLQLFYIKKVNTNIMNQTSVETTILGPQLSLSEDIQTNINLVQQRYHQPSLTAEMFETGEKSHQSVAFLYDSDTVSKDVLQSINQSIKEKIIAIDKTIVQSAAALQMLLNGRKRSLLSTMMVTERTDRIVYNLAGGKVVILIDGNPSSVITPIVFFDFMTSMEDNYRSYFRNR</sequence>
<accession>A0A398AXG9</accession>
<dbReference type="PANTHER" id="PTHR22550:SF5">
    <property type="entry name" value="LEUCINE ZIPPER PROTEIN 4"/>
    <property type="match status" value="1"/>
</dbReference>
<protein>
    <recommendedName>
        <fullName evidence="6">Spore germination protein</fullName>
    </recommendedName>
</protein>
<comment type="subcellular location">
    <subcellularLocation>
        <location evidence="1">Membrane</location>
        <topology evidence="1">Multi-pass membrane protein</topology>
    </subcellularLocation>
</comment>
<dbReference type="Pfam" id="PF03323">
    <property type="entry name" value="GerA"/>
    <property type="match status" value="1"/>
</dbReference>
<organism evidence="4 5">
    <name type="scientific">Mesobacillus zeae</name>
    <dbReference type="NCBI Taxonomy" id="1917180"/>
    <lineage>
        <taxon>Bacteria</taxon>
        <taxon>Bacillati</taxon>
        <taxon>Bacillota</taxon>
        <taxon>Bacilli</taxon>
        <taxon>Bacillales</taxon>
        <taxon>Bacillaceae</taxon>
        <taxon>Mesobacillus</taxon>
    </lineage>
</organism>
<name>A0A398AXG9_9BACI</name>
<evidence type="ECO:0000313" key="5">
    <source>
        <dbReference type="Proteomes" id="UP000265816"/>
    </source>
</evidence>
<dbReference type="PANTHER" id="PTHR22550">
    <property type="entry name" value="SPORE GERMINATION PROTEIN"/>
    <property type="match status" value="1"/>
</dbReference>
<dbReference type="InterPro" id="IPR050768">
    <property type="entry name" value="UPF0353/GerABKA_families"/>
</dbReference>
<reference evidence="4 5" key="1">
    <citation type="submission" date="2018-08" db="EMBL/GenBank/DDBJ databases">
        <title>Bacillus jemisoniae sp. nov., Bacillus chryseoplanitiae sp. nov., Bacillus resnikiae sp. nov., and Bacillus frankliniae sp. nov., isolated from Viking spacecraft and associated surfaces.</title>
        <authorList>
            <person name="Seuylemezian A."/>
            <person name="Vaishampayan P."/>
        </authorList>
    </citation>
    <scope>NUCLEOTIDE SEQUENCE [LARGE SCALE GENOMIC DNA]</scope>
    <source>
        <strain evidence="4 5">JJ-247</strain>
    </source>
</reference>
<proteinExistence type="inferred from homology"/>
<keyword evidence="5" id="KW-1185">Reference proteome</keyword>
<dbReference type="GO" id="GO:0009847">
    <property type="term" value="P:spore germination"/>
    <property type="evidence" value="ECO:0007669"/>
    <property type="project" value="InterPro"/>
</dbReference>
<keyword evidence="3" id="KW-0472">Membrane</keyword>
<dbReference type="InterPro" id="IPR004995">
    <property type="entry name" value="Spore_Ger"/>
</dbReference>